<dbReference type="AlphaFoldDB" id="A0A6P3VQ49"/>
<feature type="compositionally biased region" description="Basic and acidic residues" evidence="3">
    <location>
        <begin position="701"/>
        <end position="723"/>
    </location>
</feature>
<evidence type="ECO:0000259" key="4">
    <source>
        <dbReference type="Pfam" id="PF08698"/>
    </source>
</evidence>
<dbReference type="InterPro" id="IPR039883">
    <property type="entry name" value="Fcf2/DNTTIP2"/>
</dbReference>
<evidence type="ECO:0000313" key="5">
    <source>
        <dbReference type="Proteomes" id="UP000515152"/>
    </source>
</evidence>
<dbReference type="GeneID" id="105895183"/>
<feature type="compositionally biased region" description="Basic and acidic residues" evidence="3">
    <location>
        <begin position="592"/>
        <end position="604"/>
    </location>
</feature>
<dbReference type="GO" id="GO:0003723">
    <property type="term" value="F:RNA binding"/>
    <property type="evidence" value="ECO:0007669"/>
    <property type="project" value="TreeGrafter"/>
</dbReference>
<feature type="compositionally biased region" description="Basic residues" evidence="3">
    <location>
        <begin position="218"/>
        <end position="229"/>
    </location>
</feature>
<comment type="subcellular location">
    <subcellularLocation>
        <location evidence="1">Nucleus</location>
        <location evidence="1">Nucleolus</location>
    </subcellularLocation>
</comment>
<gene>
    <name evidence="6" type="primary">dnttip2</name>
</gene>
<feature type="compositionally biased region" description="Polar residues" evidence="3">
    <location>
        <begin position="124"/>
        <end position="144"/>
    </location>
</feature>
<dbReference type="KEGG" id="char:105895183"/>
<evidence type="ECO:0000256" key="3">
    <source>
        <dbReference type="SAM" id="MobiDB-lite"/>
    </source>
</evidence>
<evidence type="ECO:0000313" key="6">
    <source>
        <dbReference type="RefSeq" id="XP_012677231.2"/>
    </source>
</evidence>
<dbReference type="PANTHER" id="PTHR21686:SF12">
    <property type="entry name" value="DEOXYNUCLEOTIDYLTRANSFERASE TERMINAL-INTERACTING PROTEIN 2"/>
    <property type="match status" value="1"/>
</dbReference>
<feature type="domain" description="Fcf2 pre-rRNA processing C-terminal" evidence="4">
    <location>
        <begin position="951"/>
        <end position="1044"/>
    </location>
</feature>
<feature type="region of interest" description="Disordered" evidence="3">
    <location>
        <begin position="485"/>
        <end position="512"/>
    </location>
</feature>
<feature type="compositionally biased region" description="Basic and acidic residues" evidence="3">
    <location>
        <begin position="200"/>
        <end position="209"/>
    </location>
</feature>
<dbReference type="OrthoDB" id="427886at2759"/>
<accession>A0A6P3VQ49</accession>
<feature type="compositionally biased region" description="Basic and acidic residues" evidence="3">
    <location>
        <begin position="266"/>
        <end position="278"/>
    </location>
</feature>
<evidence type="ECO:0000256" key="2">
    <source>
        <dbReference type="ARBA" id="ARBA00023242"/>
    </source>
</evidence>
<feature type="compositionally biased region" description="Low complexity" evidence="3">
    <location>
        <begin position="321"/>
        <end position="331"/>
    </location>
</feature>
<feature type="region of interest" description="Disordered" evidence="3">
    <location>
        <begin position="762"/>
        <end position="874"/>
    </location>
</feature>
<dbReference type="CTD" id="30836"/>
<name>A0A6P3VQ49_CLUHA</name>
<feature type="compositionally biased region" description="Acidic residues" evidence="3">
    <location>
        <begin position="763"/>
        <end position="775"/>
    </location>
</feature>
<feature type="compositionally biased region" description="Low complexity" evidence="3">
    <location>
        <begin position="22"/>
        <end position="32"/>
    </location>
</feature>
<feature type="compositionally biased region" description="Low complexity" evidence="3">
    <location>
        <begin position="243"/>
        <end position="252"/>
    </location>
</feature>
<evidence type="ECO:0000256" key="1">
    <source>
        <dbReference type="ARBA" id="ARBA00004604"/>
    </source>
</evidence>
<sequence length="1070" mass="115367">MVATRRGVRVVESPTKTNQDESSSSSGTATSTRRTRRVTVLEEAQTPSSSKSDAQKAENEVTSTASTQEEKSTEEATACVENQSEDIHDADVSDSESCCSVVSGAQTPSTRSTRKRGRPATLRKPTSGTEGVSEAESYTSSVSATPGRFTRSQKKKVLVGSVAADEEPSEAESCSSVTSRSKRGDARVLTRSQRKTAASHTEDTEHSEQDSYDQCKSTVRKSTRGRRPKPVLPVPIDFEDSGDVSSSSVSRRTPARRAKAAPSSEARSHVSEDNESRPSTRRTTRGRTKDTRGTSDSESDLTGYSPLGSPCSLLARSTPCSSRTGSASSTRGVLVTRSLHIVAARVTSPLLTKDLAPNQGDGDAPVSDAMETGEEMEVEGHEATVIVTGEEEEACLLVSSVRVAPLHSDVTLVSPPLPTDDQAPNQGERDAPVSDAMETGEEIEVKGHEATVIVTGEEEEACLLVSSVRVAPLTRSLCSGVTLVSPPLPTDDQAPNQGERDAPVSDAMETGEGHEATVIVTGEEREASLLTEVSEEDQTLIAMEEEEDSVGRGVTVVDPAELAAKEDTHTVSPSVVVTESVCPDTERAEEINSIEDEHSEKEASKGSVTVSEEAGENIESGLGSVGTLTTPCADSVTVTVSEMAEEDTLEGVTEGNDQLLTATDACSDQTAKVTVHEPSMAELGNSTAEVVHITEEVAEENAKPHIATEFDVPGDKTVDHTEVSESLADTSSRLDIEVSAQDGVQPSGSGPSQTLAAVSLLDSSDDDDEEEDNEEPVAAQEASESEDDEASGSEAALTARTKPKAKARLLPSDGLFVIDTQPGLQSSQKYYAKEEEQEEDVAMEEFVDEEDEEEDEDTKVLFTSRDPASKELSCSIDPGLKVKELGGLYINFDGSKSKKVSSGLKKLKDQKHLDELMKKSVVGPDFEKKDSIPPYKESLNASKLKRREERAKTTGDGWFNMKAPEMTEELKNDLKAIQMRSAMDPKRFYKKNDREGFSKYLQVGTVVDSPIDFYHSRIPKKQRKKTIVEELLADAQFRSYNKRKYQEIMTEKAALLAGKKHGKKKFKSKK</sequence>
<protein>
    <submittedName>
        <fullName evidence="6">Deoxynucleotidyltransferase terminal-interacting protein 2 isoform X1</fullName>
    </submittedName>
</protein>
<reference evidence="6" key="1">
    <citation type="submission" date="2025-08" db="UniProtKB">
        <authorList>
            <consortium name="RefSeq"/>
        </authorList>
    </citation>
    <scope>IDENTIFICATION</scope>
</reference>
<keyword evidence="2" id="KW-0539">Nucleus</keyword>
<feature type="region of interest" description="Disordered" evidence="3">
    <location>
        <begin position="412"/>
        <end position="436"/>
    </location>
</feature>
<feature type="compositionally biased region" description="Acidic residues" evidence="3">
    <location>
        <begin position="835"/>
        <end position="857"/>
    </location>
</feature>
<feature type="region of interest" description="Disordered" evidence="3">
    <location>
        <begin position="1"/>
        <end position="331"/>
    </location>
</feature>
<feature type="region of interest" description="Disordered" evidence="3">
    <location>
        <begin position="701"/>
        <end position="734"/>
    </location>
</feature>
<keyword evidence="5" id="KW-1185">Reference proteome</keyword>
<dbReference type="GO" id="GO:0006396">
    <property type="term" value="P:RNA processing"/>
    <property type="evidence" value="ECO:0007669"/>
    <property type="project" value="TreeGrafter"/>
</dbReference>
<dbReference type="RefSeq" id="XP_012677231.2">
    <property type="nucleotide sequence ID" value="XM_012821777.3"/>
</dbReference>
<dbReference type="GO" id="GO:0005730">
    <property type="term" value="C:nucleolus"/>
    <property type="evidence" value="ECO:0007669"/>
    <property type="project" value="UniProtKB-SubCell"/>
</dbReference>
<dbReference type="InterPro" id="IPR014810">
    <property type="entry name" value="Fcf2_C"/>
</dbReference>
<proteinExistence type="predicted"/>
<dbReference type="Proteomes" id="UP000515152">
    <property type="component" value="Chromosome 10"/>
</dbReference>
<organism evidence="5 6">
    <name type="scientific">Clupea harengus</name>
    <name type="common">Atlantic herring</name>
    <dbReference type="NCBI Taxonomy" id="7950"/>
    <lineage>
        <taxon>Eukaryota</taxon>
        <taxon>Metazoa</taxon>
        <taxon>Chordata</taxon>
        <taxon>Craniata</taxon>
        <taxon>Vertebrata</taxon>
        <taxon>Euteleostomi</taxon>
        <taxon>Actinopterygii</taxon>
        <taxon>Neopterygii</taxon>
        <taxon>Teleostei</taxon>
        <taxon>Clupei</taxon>
        <taxon>Clupeiformes</taxon>
        <taxon>Clupeoidei</taxon>
        <taxon>Clupeidae</taxon>
        <taxon>Clupea</taxon>
    </lineage>
</organism>
<dbReference type="Pfam" id="PF08698">
    <property type="entry name" value="Fcf2"/>
    <property type="match status" value="1"/>
</dbReference>
<feature type="region of interest" description="Disordered" evidence="3">
    <location>
        <begin position="592"/>
        <end position="613"/>
    </location>
</feature>
<dbReference type="PANTHER" id="PTHR21686">
    <property type="entry name" value="DEOXYNUCLEOTIDYLTRANSFERASE TERMINAL-INTERACTING PROTEIN 2"/>
    <property type="match status" value="1"/>
</dbReference>